<organism evidence="2 3">
    <name type="scientific">Kriegella aquimaris</name>
    <dbReference type="NCBI Taxonomy" id="192904"/>
    <lineage>
        <taxon>Bacteria</taxon>
        <taxon>Pseudomonadati</taxon>
        <taxon>Bacteroidota</taxon>
        <taxon>Flavobacteriia</taxon>
        <taxon>Flavobacteriales</taxon>
        <taxon>Flavobacteriaceae</taxon>
        <taxon>Kriegella</taxon>
    </lineage>
</organism>
<feature type="chain" id="PRO_5011523906" evidence="1">
    <location>
        <begin position="20"/>
        <end position="126"/>
    </location>
</feature>
<gene>
    <name evidence="2" type="ORF">SAMN04488514_102359</name>
</gene>
<dbReference type="STRING" id="192904.SAMN04488514_102359"/>
<dbReference type="RefSeq" id="WP_089886754.1">
    <property type="nucleotide sequence ID" value="NZ_FNGV01000002.1"/>
</dbReference>
<dbReference type="AlphaFoldDB" id="A0A1G9M581"/>
<reference evidence="3" key="1">
    <citation type="submission" date="2016-10" db="EMBL/GenBank/DDBJ databases">
        <authorList>
            <person name="Varghese N."/>
            <person name="Submissions S."/>
        </authorList>
    </citation>
    <scope>NUCLEOTIDE SEQUENCE [LARGE SCALE GENOMIC DNA]</scope>
    <source>
        <strain evidence="3">DSM 19886</strain>
    </source>
</reference>
<dbReference type="EMBL" id="FNGV01000002">
    <property type="protein sequence ID" value="SDL69314.1"/>
    <property type="molecule type" value="Genomic_DNA"/>
</dbReference>
<evidence type="ECO:0000256" key="1">
    <source>
        <dbReference type="SAM" id="SignalP"/>
    </source>
</evidence>
<feature type="signal peptide" evidence="1">
    <location>
        <begin position="1"/>
        <end position="19"/>
    </location>
</feature>
<protein>
    <submittedName>
        <fullName evidence="2">Uncharacterized protein</fullName>
    </submittedName>
</protein>
<sequence>MKKTFLVLSLFVSFATLNAQENELVIKEGSVLVLGEPSVNGYEHIDFPRKNIILKRGAVANFNNLAGEKVVVKNIGTDNLTALLERLDGRPFFRFYPKVSSDIETALAKGELKYINHKKQEAIVQP</sequence>
<dbReference type="OrthoDB" id="1446823at2"/>
<keyword evidence="1" id="KW-0732">Signal</keyword>
<evidence type="ECO:0000313" key="2">
    <source>
        <dbReference type="EMBL" id="SDL69314.1"/>
    </source>
</evidence>
<proteinExistence type="predicted"/>
<evidence type="ECO:0000313" key="3">
    <source>
        <dbReference type="Proteomes" id="UP000199440"/>
    </source>
</evidence>
<name>A0A1G9M581_9FLAO</name>
<keyword evidence="3" id="KW-1185">Reference proteome</keyword>
<accession>A0A1G9M581</accession>
<dbReference type="Proteomes" id="UP000199440">
    <property type="component" value="Unassembled WGS sequence"/>
</dbReference>